<evidence type="ECO:0000256" key="1">
    <source>
        <dbReference type="ARBA" id="ARBA00008725"/>
    </source>
</evidence>
<comment type="similarity">
    <text evidence="1">Belongs to the PstS family.</text>
</comment>
<dbReference type="AlphaFoldDB" id="A0A3B0UUQ2"/>
<reference evidence="5" key="1">
    <citation type="submission" date="2018-06" db="EMBL/GenBank/DDBJ databases">
        <authorList>
            <person name="Zhirakovskaya E."/>
        </authorList>
    </citation>
    <scope>NUCLEOTIDE SEQUENCE</scope>
</reference>
<dbReference type="GO" id="GO:0035435">
    <property type="term" value="P:phosphate ion transmembrane transport"/>
    <property type="evidence" value="ECO:0007669"/>
    <property type="project" value="InterPro"/>
</dbReference>
<dbReference type="GO" id="GO:0042301">
    <property type="term" value="F:phosphate ion binding"/>
    <property type="evidence" value="ECO:0007669"/>
    <property type="project" value="InterPro"/>
</dbReference>
<dbReference type="InterPro" id="IPR005673">
    <property type="entry name" value="ABC_phos-bd_PstS"/>
</dbReference>
<sequence length="351" mass="38016">MKTLVAIVLSVLLFSSCQNTNKKADNKKVSLTAAGATFPMPYYNMAFKKYTSEKGVLLTYGGIGSGGGIRSLSDKVVDFGATDAYLSDKKLSEMPAEVVHIPTVLGAVVIAYNLPGLDGVKLSNELLEKIFMGEITNWDDPAIKKNNPEKQFPGLEITFIHRSDGSGTTYIFSDYMSKVSQKWASRVGTGKSLKWPVGMGAKGNPGVAGTIKQTKGAIGYIGSEYAFAQKIQTAKIQNSSGAYIEPSIASISAAAQGEIPADTRIMLTNSDDPKSYPISGFTWIILYKEQDYNNRSYNQALGLVTFLDWLISSDAQGEAEKVHYAPLPQKAVEKAKTILRSVTYDGKTLLK</sequence>
<dbReference type="InterPro" id="IPR050962">
    <property type="entry name" value="Phosphate-bind_PstS"/>
</dbReference>
<dbReference type="EMBL" id="UOEP01000202">
    <property type="protein sequence ID" value="VAW23844.1"/>
    <property type="molecule type" value="Genomic_DNA"/>
</dbReference>
<accession>A0A3B0UUQ2</accession>
<evidence type="ECO:0000256" key="3">
    <source>
        <dbReference type="ARBA" id="ARBA00022592"/>
    </source>
</evidence>
<dbReference type="PIRSF" id="PIRSF002756">
    <property type="entry name" value="PstS"/>
    <property type="match status" value="1"/>
</dbReference>
<dbReference type="PANTHER" id="PTHR42996:SF1">
    <property type="entry name" value="PHOSPHATE-BINDING PROTEIN PSTS"/>
    <property type="match status" value="1"/>
</dbReference>
<evidence type="ECO:0000313" key="5">
    <source>
        <dbReference type="EMBL" id="VAW23844.1"/>
    </source>
</evidence>
<dbReference type="PROSITE" id="PS51257">
    <property type="entry name" value="PROKAR_LIPOPROTEIN"/>
    <property type="match status" value="1"/>
</dbReference>
<name>A0A3B0UUQ2_9ZZZZ</name>
<organism evidence="5">
    <name type="scientific">hydrothermal vent metagenome</name>
    <dbReference type="NCBI Taxonomy" id="652676"/>
    <lineage>
        <taxon>unclassified sequences</taxon>
        <taxon>metagenomes</taxon>
        <taxon>ecological metagenomes</taxon>
    </lineage>
</organism>
<keyword evidence="2" id="KW-0813">Transport</keyword>
<evidence type="ECO:0000256" key="2">
    <source>
        <dbReference type="ARBA" id="ARBA00022448"/>
    </source>
</evidence>
<dbReference type="PANTHER" id="PTHR42996">
    <property type="entry name" value="PHOSPHATE-BINDING PROTEIN PSTS"/>
    <property type="match status" value="1"/>
</dbReference>
<dbReference type="InterPro" id="IPR024370">
    <property type="entry name" value="PBP_domain"/>
</dbReference>
<dbReference type="Gene3D" id="3.40.190.10">
    <property type="entry name" value="Periplasmic binding protein-like II"/>
    <property type="match status" value="2"/>
</dbReference>
<proteinExistence type="inferred from homology"/>
<dbReference type="Pfam" id="PF12849">
    <property type="entry name" value="PBP_like_2"/>
    <property type="match status" value="1"/>
</dbReference>
<dbReference type="GO" id="GO:0043190">
    <property type="term" value="C:ATP-binding cassette (ABC) transporter complex"/>
    <property type="evidence" value="ECO:0007669"/>
    <property type="project" value="InterPro"/>
</dbReference>
<protein>
    <submittedName>
        <fullName evidence="5">Phosphate ABC transporter, periplasmic phosphate-binding protein PstS (TC 3.A.1.7.1)</fullName>
    </submittedName>
</protein>
<dbReference type="NCBIfam" id="TIGR00975">
    <property type="entry name" value="3a0107s03"/>
    <property type="match status" value="1"/>
</dbReference>
<gene>
    <name evidence="5" type="ORF">MNBD_BACTEROID01-2398</name>
</gene>
<dbReference type="CDD" id="cd13565">
    <property type="entry name" value="PBP2_PstS"/>
    <property type="match status" value="1"/>
</dbReference>
<dbReference type="SUPFAM" id="SSF53850">
    <property type="entry name" value="Periplasmic binding protein-like II"/>
    <property type="match status" value="1"/>
</dbReference>
<evidence type="ECO:0000259" key="4">
    <source>
        <dbReference type="Pfam" id="PF12849"/>
    </source>
</evidence>
<feature type="domain" description="PBP" evidence="4">
    <location>
        <begin position="29"/>
        <end position="313"/>
    </location>
</feature>
<keyword evidence="3" id="KW-0592">Phosphate transport</keyword>